<evidence type="ECO:0000256" key="4">
    <source>
        <dbReference type="ARBA" id="ARBA00015100"/>
    </source>
</evidence>
<dbReference type="Gene3D" id="1.10.600.10">
    <property type="entry name" value="Farnesyl Diphosphate Synthase"/>
    <property type="match status" value="1"/>
</dbReference>
<proteinExistence type="inferred from homology"/>
<dbReference type="eggNOG" id="COG0142">
    <property type="taxonomic scope" value="Bacteria"/>
</dbReference>
<dbReference type="OrthoDB" id="9805316at2"/>
<dbReference type="FunFam" id="1.10.600.10:FF:000001">
    <property type="entry name" value="Geranylgeranyl diphosphate synthase"/>
    <property type="match status" value="1"/>
</dbReference>
<dbReference type="EMBL" id="AJAQ01000046">
    <property type="protein sequence ID" value="EOH87840.1"/>
    <property type="molecule type" value="Genomic_DNA"/>
</dbReference>
<evidence type="ECO:0000256" key="1">
    <source>
        <dbReference type="ARBA" id="ARBA00001946"/>
    </source>
</evidence>
<dbReference type="GO" id="GO:0016114">
    <property type="term" value="P:terpenoid biosynthetic process"/>
    <property type="evidence" value="ECO:0007669"/>
    <property type="project" value="UniProtKB-ARBA"/>
</dbReference>
<keyword evidence="14" id="KW-1185">Reference proteome</keyword>
<evidence type="ECO:0000256" key="8">
    <source>
        <dbReference type="ARBA" id="ARBA00023229"/>
    </source>
</evidence>
<comment type="cofactor">
    <cofactor evidence="1">
        <name>Mg(2+)</name>
        <dbReference type="ChEBI" id="CHEBI:18420"/>
    </cofactor>
</comment>
<keyword evidence="7" id="KW-0460">Magnesium</keyword>
<evidence type="ECO:0000256" key="6">
    <source>
        <dbReference type="ARBA" id="ARBA00022723"/>
    </source>
</evidence>
<dbReference type="EC" id="2.5.1.10" evidence="3"/>
<keyword evidence="5 12" id="KW-0808">Transferase</keyword>
<evidence type="ECO:0000313" key="14">
    <source>
        <dbReference type="Proteomes" id="UP000013782"/>
    </source>
</evidence>
<evidence type="ECO:0000256" key="12">
    <source>
        <dbReference type="RuleBase" id="RU004466"/>
    </source>
</evidence>
<comment type="caution">
    <text evidence="13">The sequence shown here is derived from an EMBL/GenBank/DDBJ whole genome shotgun (WGS) entry which is preliminary data.</text>
</comment>
<dbReference type="PANTHER" id="PTHR43281:SF1">
    <property type="entry name" value="FARNESYL DIPHOSPHATE SYNTHASE"/>
    <property type="match status" value="1"/>
</dbReference>
<dbReference type="PATRIC" id="fig|1158607.3.peg.4679"/>
<dbReference type="SFLD" id="SFLDS00005">
    <property type="entry name" value="Isoprenoid_Synthase_Type_I"/>
    <property type="match status" value="1"/>
</dbReference>
<keyword evidence="8" id="KW-0414">Isoprene biosynthesis</keyword>
<dbReference type="HOGENOM" id="CLU_014015_0_1_9"/>
<name>R2RX11_9ENTE</name>
<dbReference type="RefSeq" id="WP_010759630.1">
    <property type="nucleotide sequence ID" value="NZ_ASWD01000003.1"/>
</dbReference>
<protein>
    <recommendedName>
        <fullName evidence="4">Farnesyl diphosphate synthase</fullName>
        <ecNumber evidence="3">2.5.1.10</ecNumber>
    </recommendedName>
    <alternativeName>
        <fullName evidence="10">(2E,6E)-farnesyl diphosphate synthase</fullName>
    </alternativeName>
    <alternativeName>
        <fullName evidence="9">Geranyltranstransferase</fullName>
    </alternativeName>
</protein>
<evidence type="ECO:0000256" key="11">
    <source>
        <dbReference type="ARBA" id="ARBA00049399"/>
    </source>
</evidence>
<evidence type="ECO:0000256" key="5">
    <source>
        <dbReference type="ARBA" id="ARBA00022679"/>
    </source>
</evidence>
<dbReference type="InterPro" id="IPR053378">
    <property type="entry name" value="Prenyl_diphosphate_synthase"/>
</dbReference>
<reference evidence="13 14" key="1">
    <citation type="submission" date="2013-02" db="EMBL/GenBank/DDBJ databases">
        <title>The Genome Sequence of Enterococcus pallens BAA-351.</title>
        <authorList>
            <consortium name="The Broad Institute Genome Sequencing Platform"/>
            <consortium name="The Broad Institute Genome Sequencing Center for Infectious Disease"/>
            <person name="Earl A.M."/>
            <person name="Gilmore M.S."/>
            <person name="Lebreton F."/>
            <person name="Walker B."/>
            <person name="Young S.K."/>
            <person name="Zeng Q."/>
            <person name="Gargeya S."/>
            <person name="Fitzgerald M."/>
            <person name="Haas B."/>
            <person name="Abouelleil A."/>
            <person name="Alvarado L."/>
            <person name="Arachchi H.M."/>
            <person name="Berlin A.M."/>
            <person name="Chapman S.B."/>
            <person name="Dewar J."/>
            <person name="Goldberg J."/>
            <person name="Griggs A."/>
            <person name="Gujja S."/>
            <person name="Hansen M."/>
            <person name="Howarth C."/>
            <person name="Imamovic A."/>
            <person name="Larimer J."/>
            <person name="McCowan C."/>
            <person name="Murphy C."/>
            <person name="Neiman D."/>
            <person name="Pearson M."/>
            <person name="Priest M."/>
            <person name="Roberts A."/>
            <person name="Saif S."/>
            <person name="Shea T."/>
            <person name="Sisk P."/>
            <person name="Sykes S."/>
            <person name="Wortman J."/>
            <person name="Nusbaum C."/>
            <person name="Birren B."/>
        </authorList>
    </citation>
    <scope>NUCLEOTIDE SEQUENCE [LARGE SCALE GENOMIC DNA]</scope>
    <source>
        <strain evidence="13 14">ATCC BAA-351</strain>
    </source>
</reference>
<dbReference type="PROSITE" id="PS00723">
    <property type="entry name" value="POLYPRENYL_SYNTHASE_1"/>
    <property type="match status" value="1"/>
</dbReference>
<dbReference type="InterPro" id="IPR033749">
    <property type="entry name" value="Polyprenyl_synt_CS"/>
</dbReference>
<accession>R2RX11</accession>
<dbReference type="PROSITE" id="PS00444">
    <property type="entry name" value="POLYPRENYL_SYNTHASE_2"/>
    <property type="match status" value="1"/>
</dbReference>
<dbReference type="GO" id="GO:0005737">
    <property type="term" value="C:cytoplasm"/>
    <property type="evidence" value="ECO:0007669"/>
    <property type="project" value="UniProtKB-ARBA"/>
</dbReference>
<dbReference type="SUPFAM" id="SSF48576">
    <property type="entry name" value="Terpenoid synthases"/>
    <property type="match status" value="1"/>
</dbReference>
<dbReference type="Proteomes" id="UP000013782">
    <property type="component" value="Unassembled WGS sequence"/>
</dbReference>
<sequence>MLQSFRAKELPKVEEAMLTFIKEHASDEQLGKSMMYSVKAGGKRIRPLIVLATTVSFKGEVDKNAYQVAAALEMIHTYSLIHDDLPAMDDDDLRRGKPTNHKVFGEALAILAGDGLLTGAFQLLSETSLEATKLILLLQLLTKASGTEGMVAGQAGDMAAEKQRISLEELMSIHQGKTGALLTFAFIAGGILADQTDYVIEQLQKLGQHIGLAFQIRDDLLDVVGTTEMLGKNVGQDEKSEKSTYPSLLGLAGAKKALKTELDLASKVVENLREVEGFEPSLFKELIKLFAL</sequence>
<dbReference type="STRING" id="160454.RV10_GL000144"/>
<evidence type="ECO:0000256" key="9">
    <source>
        <dbReference type="ARBA" id="ARBA00032380"/>
    </source>
</evidence>
<comment type="catalytic activity">
    <reaction evidence="11">
        <text>isopentenyl diphosphate + (2E)-geranyl diphosphate = (2E,6E)-farnesyl diphosphate + diphosphate</text>
        <dbReference type="Rhea" id="RHEA:19361"/>
        <dbReference type="ChEBI" id="CHEBI:33019"/>
        <dbReference type="ChEBI" id="CHEBI:58057"/>
        <dbReference type="ChEBI" id="CHEBI:128769"/>
        <dbReference type="ChEBI" id="CHEBI:175763"/>
        <dbReference type="EC" id="2.5.1.10"/>
    </reaction>
</comment>
<dbReference type="NCBIfam" id="NF045485">
    <property type="entry name" value="FPPsyn"/>
    <property type="match status" value="1"/>
</dbReference>
<evidence type="ECO:0000313" key="13">
    <source>
        <dbReference type="EMBL" id="EOH87840.1"/>
    </source>
</evidence>
<gene>
    <name evidence="13" type="ORF">UAU_04695</name>
</gene>
<dbReference type="GO" id="GO:0004337">
    <property type="term" value="F:(2E,6E)-farnesyl diphosphate synthase activity"/>
    <property type="evidence" value="ECO:0007669"/>
    <property type="project" value="UniProtKB-EC"/>
</dbReference>
<dbReference type="PANTHER" id="PTHR43281">
    <property type="entry name" value="FARNESYL DIPHOSPHATE SYNTHASE"/>
    <property type="match status" value="1"/>
</dbReference>
<evidence type="ECO:0000256" key="2">
    <source>
        <dbReference type="ARBA" id="ARBA00006706"/>
    </source>
</evidence>
<comment type="similarity">
    <text evidence="2 12">Belongs to the FPP/GGPP synthase family.</text>
</comment>
<dbReference type="GO" id="GO:0046872">
    <property type="term" value="F:metal ion binding"/>
    <property type="evidence" value="ECO:0007669"/>
    <property type="project" value="UniProtKB-KW"/>
</dbReference>
<evidence type="ECO:0000256" key="10">
    <source>
        <dbReference type="ARBA" id="ARBA00032873"/>
    </source>
</evidence>
<keyword evidence="6" id="KW-0479">Metal-binding</keyword>
<dbReference type="InterPro" id="IPR008949">
    <property type="entry name" value="Isoprenoid_synthase_dom_sf"/>
</dbReference>
<evidence type="ECO:0000256" key="7">
    <source>
        <dbReference type="ARBA" id="ARBA00022842"/>
    </source>
</evidence>
<organism evidence="13 14">
    <name type="scientific">Enterococcus pallens ATCC BAA-351</name>
    <dbReference type="NCBI Taxonomy" id="1158607"/>
    <lineage>
        <taxon>Bacteria</taxon>
        <taxon>Bacillati</taxon>
        <taxon>Bacillota</taxon>
        <taxon>Bacilli</taxon>
        <taxon>Lactobacillales</taxon>
        <taxon>Enterococcaceae</taxon>
        <taxon>Enterococcus</taxon>
    </lineage>
</organism>
<dbReference type="SFLD" id="SFLDG01017">
    <property type="entry name" value="Polyprenyl_Transferase_Like"/>
    <property type="match status" value="1"/>
</dbReference>
<dbReference type="AlphaFoldDB" id="R2RX11"/>
<evidence type="ECO:0000256" key="3">
    <source>
        <dbReference type="ARBA" id="ARBA00012439"/>
    </source>
</evidence>
<dbReference type="Pfam" id="PF00348">
    <property type="entry name" value="polyprenyl_synt"/>
    <property type="match status" value="1"/>
</dbReference>
<dbReference type="CDD" id="cd00685">
    <property type="entry name" value="Trans_IPPS_HT"/>
    <property type="match status" value="1"/>
</dbReference>
<dbReference type="InterPro" id="IPR000092">
    <property type="entry name" value="Polyprenyl_synt"/>
</dbReference>